<feature type="non-terminal residue" evidence="2">
    <location>
        <position position="201"/>
    </location>
</feature>
<organism evidence="2">
    <name type="scientific">hydrothermal vent metagenome</name>
    <dbReference type="NCBI Taxonomy" id="652676"/>
    <lineage>
        <taxon>unclassified sequences</taxon>
        <taxon>metagenomes</taxon>
        <taxon>ecological metagenomes</taxon>
    </lineage>
</organism>
<accession>A0A3B0U0R4</accession>
<evidence type="ECO:0000256" key="1">
    <source>
        <dbReference type="SAM" id="Phobius"/>
    </source>
</evidence>
<dbReference type="AlphaFoldDB" id="A0A3B0U0R4"/>
<dbReference type="EMBL" id="UOEP01000015">
    <property type="protein sequence ID" value="VAW12976.1"/>
    <property type="molecule type" value="Genomic_DNA"/>
</dbReference>
<keyword evidence="1" id="KW-0812">Transmembrane</keyword>
<sequence length="201" mass="23627">MKRFTFRSIRSRLTYWFLLLTLIPLIIVLVITYTQRVCYIQTRTFDKLTAIRDLKVERLNDWLAGRVGDMNTLSADSELTDLEYVINETYSKDNKTLKNCRRILNRYLKNYLAYNELFIINPVNGKIMVSTKEYLEGGDRSTDEYFTKPMQSRGLSIKDIYYSQTSSTYSMDYSIPIFCNRHADEHIVGILVARIDLHNSL</sequence>
<keyword evidence="1" id="KW-0472">Membrane</keyword>
<name>A0A3B0U0R4_9ZZZZ</name>
<dbReference type="Gene3D" id="3.30.450.20">
    <property type="entry name" value="PAS domain"/>
    <property type="match status" value="1"/>
</dbReference>
<dbReference type="CDD" id="cd18773">
    <property type="entry name" value="PDC1_HK_sensor"/>
    <property type="match status" value="1"/>
</dbReference>
<protein>
    <submittedName>
        <fullName evidence="2">Uncharacterized protein</fullName>
    </submittedName>
</protein>
<proteinExistence type="predicted"/>
<gene>
    <name evidence="2" type="ORF">MNBD_BACTEROID01-1606</name>
</gene>
<feature type="transmembrane region" description="Helical" evidence="1">
    <location>
        <begin position="12"/>
        <end position="33"/>
    </location>
</feature>
<evidence type="ECO:0000313" key="2">
    <source>
        <dbReference type="EMBL" id="VAW12976.1"/>
    </source>
</evidence>
<reference evidence="2" key="1">
    <citation type="submission" date="2018-06" db="EMBL/GenBank/DDBJ databases">
        <authorList>
            <person name="Zhirakovskaya E."/>
        </authorList>
    </citation>
    <scope>NUCLEOTIDE SEQUENCE</scope>
</reference>
<keyword evidence="1" id="KW-1133">Transmembrane helix</keyword>